<keyword evidence="3" id="KW-0808">Transferase</keyword>
<protein>
    <submittedName>
        <fullName evidence="3">Putative RNA-directed DNA polymerase from transposon BS</fullName>
    </submittedName>
</protein>
<feature type="transmembrane region" description="Helical" evidence="1">
    <location>
        <begin position="475"/>
        <end position="495"/>
    </location>
</feature>
<proteinExistence type="predicted"/>
<evidence type="ECO:0000256" key="1">
    <source>
        <dbReference type="SAM" id="Phobius"/>
    </source>
</evidence>
<organism evidence="3">
    <name type="scientific">Lygus hesperus</name>
    <name type="common">Western plant bug</name>
    <dbReference type="NCBI Taxonomy" id="30085"/>
    <lineage>
        <taxon>Eukaryota</taxon>
        <taxon>Metazoa</taxon>
        <taxon>Ecdysozoa</taxon>
        <taxon>Arthropoda</taxon>
        <taxon>Hexapoda</taxon>
        <taxon>Insecta</taxon>
        <taxon>Pterygota</taxon>
        <taxon>Neoptera</taxon>
        <taxon>Paraneoptera</taxon>
        <taxon>Hemiptera</taxon>
        <taxon>Heteroptera</taxon>
        <taxon>Panheteroptera</taxon>
        <taxon>Cimicomorpha</taxon>
        <taxon>Miridae</taxon>
        <taxon>Mirini</taxon>
        <taxon>Lygus</taxon>
    </lineage>
</organism>
<dbReference type="GO" id="GO:0003964">
    <property type="term" value="F:RNA-directed DNA polymerase activity"/>
    <property type="evidence" value="ECO:0007669"/>
    <property type="project" value="UniProtKB-KW"/>
</dbReference>
<evidence type="ECO:0000313" key="3">
    <source>
        <dbReference type="EMBL" id="JAG24483.1"/>
    </source>
</evidence>
<keyword evidence="1" id="KW-0472">Membrane</keyword>
<dbReference type="SUPFAM" id="SSF56672">
    <property type="entry name" value="DNA/RNA polymerases"/>
    <property type="match status" value="1"/>
</dbReference>
<dbReference type="InterPro" id="IPR043502">
    <property type="entry name" value="DNA/RNA_pol_sf"/>
</dbReference>
<reference evidence="3" key="1">
    <citation type="journal article" date="2014" name="PLoS ONE">
        <title>Transcriptome-Based Identification of ABC Transporters in the Western Tarnished Plant Bug Lygus hesperus.</title>
        <authorList>
            <person name="Hull J.J."/>
            <person name="Chaney K."/>
            <person name="Geib S.M."/>
            <person name="Fabrick J.A."/>
            <person name="Brent C.S."/>
            <person name="Walsh D."/>
            <person name="Lavine L.C."/>
        </authorList>
    </citation>
    <scope>NUCLEOTIDE SEQUENCE</scope>
</reference>
<feature type="non-terminal residue" evidence="3">
    <location>
        <position position="1"/>
    </location>
</feature>
<feature type="domain" description="Reverse transcriptase" evidence="2">
    <location>
        <begin position="163"/>
        <end position="423"/>
    </location>
</feature>
<feature type="non-terminal residue" evidence="3">
    <location>
        <position position="635"/>
    </location>
</feature>
<dbReference type="Pfam" id="PF00078">
    <property type="entry name" value="RVT_1"/>
    <property type="match status" value="1"/>
</dbReference>
<dbReference type="InterPro" id="IPR000477">
    <property type="entry name" value="RT_dom"/>
</dbReference>
<dbReference type="EMBL" id="GBHO01019121">
    <property type="protein sequence ID" value="JAG24483.1"/>
    <property type="molecule type" value="Transcribed_RNA"/>
</dbReference>
<dbReference type="CDD" id="cd01650">
    <property type="entry name" value="RT_nLTR_like"/>
    <property type="match status" value="1"/>
</dbReference>
<keyword evidence="3" id="KW-0695">RNA-directed DNA polymerase</keyword>
<accession>A0A0A9Y046</accession>
<keyword evidence="1" id="KW-0812">Transmembrane</keyword>
<dbReference type="PANTHER" id="PTHR33332">
    <property type="entry name" value="REVERSE TRANSCRIPTASE DOMAIN-CONTAINING PROTEIN"/>
    <property type="match status" value="1"/>
</dbReference>
<name>A0A0A9Y046_LYGHE</name>
<keyword evidence="1" id="KW-1133">Transmembrane helix</keyword>
<evidence type="ECO:0000259" key="2">
    <source>
        <dbReference type="PROSITE" id="PS50878"/>
    </source>
</evidence>
<reference evidence="3" key="2">
    <citation type="submission" date="2014-07" db="EMBL/GenBank/DDBJ databases">
        <authorList>
            <person name="Hull J."/>
        </authorList>
    </citation>
    <scope>NUCLEOTIDE SEQUENCE</scope>
</reference>
<keyword evidence="3" id="KW-0548">Nucleotidyltransferase</keyword>
<sequence length="635" mass="71195">SQDIKFAIAQRDAAAAEAERSGNPLDKDRVKRLTAWVKKLVRNAKKSHYFSQLNVDLPSRQLWSNIKSLGLANSVEKSSVGFDADALNSHFTDSSILHPAEPFPTPTEPSSDSFSFRNIEPSDVLEAFDKVSSNAVGSDHIPRKFLLLLLPILLDHITHLFNSILTSSSYPSEWKSAFVIPLAKLPNPKNLSDFRPISILPFLSKIFEHIVLSQINSHISSHDLLCSYQSGFRYFHSCETALVRVVEDIRFAIEKSQCTVLVLLDFKNAFGSVPHPLLISKLRYLFHFSSSACKLISSYLLSRFQKVLSGNMESDYLPNKIGVPQGSVLGPILFSIFINDLPSVLQHCAYHLFADDFQLYLSGNINNIVDIIHHINNDLSSICSWTKKNGISINPIKSQAMIVSDKAVSSDAVPPILINGVVIPYSDCVTNLGLRMNSSLTWDHQIRHACKKIYSCLYPLKKLAKFTPLNLKRKLVIALIAPHFLYCCSIFSYSLSASNFNKLKIAHNACLRYIHNIKPRNSVSHLHVFGIPLKSYFNLRHLLSIFKILNCSIPHYLKSLLHKSSSPRSNALMIIRHKSRIFSNSFGIAGARLWIALPLPSASDPSPRLVSSGPMSLNIYVILTMIRYSRSSIHY</sequence>
<dbReference type="PROSITE" id="PS50878">
    <property type="entry name" value="RT_POL"/>
    <property type="match status" value="1"/>
</dbReference>
<dbReference type="AlphaFoldDB" id="A0A0A9Y046"/>
<gene>
    <name evidence="3" type="primary">RTase_103</name>
    <name evidence="3" type="ORF">CM83_63182</name>
</gene>